<reference evidence="2" key="1">
    <citation type="submission" date="2019-07" db="EMBL/GenBank/DDBJ databases">
        <title>Toxilogical consequences of a new and cryptic species of cyanobacteria (Komarekiella delphini-convector) recovered from the epidermis of a bottlenose dolphin and 1500 ft. in the air.</title>
        <authorList>
            <person name="Brown A.O."/>
            <person name="Dvorak P."/>
            <person name="Villanueva C.D."/>
            <person name="Foss A.J."/>
            <person name="Garvey A.D."/>
            <person name="Gibson Q.A."/>
            <person name="Johansen J.R."/>
            <person name="Casamatta D.A."/>
        </authorList>
    </citation>
    <scope>NUCLEOTIDE SEQUENCE</scope>
    <source>
        <strain evidence="2">SJRDD-AB1</strain>
    </source>
</reference>
<comment type="caution">
    <text evidence="2">The sequence shown here is derived from an EMBL/GenBank/DDBJ whole genome shotgun (WGS) entry which is preliminary data.</text>
</comment>
<protein>
    <submittedName>
        <fullName evidence="2">Enoyl-CoA hydratase/isomerase family protein</fullName>
    </submittedName>
</protein>
<dbReference type="InterPro" id="IPR029045">
    <property type="entry name" value="ClpP/crotonase-like_dom_sf"/>
</dbReference>
<name>A0AA40SYT8_9NOST</name>
<accession>A0AA40SYT8</accession>
<proteinExistence type="inferred from homology"/>
<evidence type="ECO:0000313" key="2">
    <source>
        <dbReference type="EMBL" id="MBD6617783.1"/>
    </source>
</evidence>
<keyword evidence="3" id="KW-1185">Reference proteome</keyword>
<dbReference type="Pfam" id="PF00378">
    <property type="entry name" value="ECH_1"/>
    <property type="match status" value="1"/>
</dbReference>
<dbReference type="Proteomes" id="UP001165986">
    <property type="component" value="Unassembled WGS sequence"/>
</dbReference>
<dbReference type="SUPFAM" id="SSF52096">
    <property type="entry name" value="ClpP/crotonase"/>
    <property type="match status" value="1"/>
</dbReference>
<dbReference type="CDD" id="cd06558">
    <property type="entry name" value="crotonase-like"/>
    <property type="match status" value="1"/>
</dbReference>
<dbReference type="AlphaFoldDB" id="A0AA40SYT8"/>
<dbReference type="RefSeq" id="WP_191759002.1">
    <property type="nucleotide sequence ID" value="NZ_VJXY01000020.1"/>
</dbReference>
<gene>
    <name evidence="2" type="ORF">FNW02_18605</name>
</gene>
<dbReference type="InterPro" id="IPR001753">
    <property type="entry name" value="Enoyl-CoA_hydra/iso"/>
</dbReference>
<dbReference type="PANTHER" id="PTHR43802">
    <property type="entry name" value="ENOYL-COA HYDRATASE"/>
    <property type="match status" value="1"/>
</dbReference>
<evidence type="ECO:0000313" key="3">
    <source>
        <dbReference type="Proteomes" id="UP001165986"/>
    </source>
</evidence>
<sequence>MASFDTYKDRYENLRMERTDSGILTVTMHTNGESHIMTGKSHREFPEAFGEIAHDQENEIVILTGAGENWITKIDFETVGDITKPEGWYNILTETREILDNLCNISVPMIAAVNGSAPIHGEYALLADIILASETAYFQDSQHLPVGGGVVPADGVQVIYPEVLGRIRGHYFLLTMQKISAQEALSIGMVNEVLPSNKLLERAHELAEQLLKIAPMTRRYTRMMMTKKMKRLINENVPYDMGLEGLSIIASMKK</sequence>
<organism evidence="2 3">
    <name type="scientific">Komarekiella delphini-convector SJRDD-AB1</name>
    <dbReference type="NCBI Taxonomy" id="2593771"/>
    <lineage>
        <taxon>Bacteria</taxon>
        <taxon>Bacillati</taxon>
        <taxon>Cyanobacteriota</taxon>
        <taxon>Cyanophyceae</taxon>
        <taxon>Nostocales</taxon>
        <taxon>Nostocaceae</taxon>
        <taxon>Komarekiella</taxon>
        <taxon>Komarekiella delphini-convector</taxon>
    </lineage>
</organism>
<dbReference type="PANTHER" id="PTHR43802:SF1">
    <property type="entry name" value="IP11341P-RELATED"/>
    <property type="match status" value="1"/>
</dbReference>
<dbReference type="EMBL" id="VJXY01000020">
    <property type="protein sequence ID" value="MBD6617783.1"/>
    <property type="molecule type" value="Genomic_DNA"/>
</dbReference>
<evidence type="ECO:0000256" key="1">
    <source>
        <dbReference type="ARBA" id="ARBA00005254"/>
    </source>
</evidence>
<comment type="similarity">
    <text evidence="1">Belongs to the enoyl-CoA hydratase/isomerase family.</text>
</comment>
<dbReference type="GO" id="GO:0003824">
    <property type="term" value="F:catalytic activity"/>
    <property type="evidence" value="ECO:0007669"/>
    <property type="project" value="UniProtKB-ARBA"/>
</dbReference>
<dbReference type="Gene3D" id="3.90.226.10">
    <property type="entry name" value="2-enoyl-CoA Hydratase, Chain A, domain 1"/>
    <property type="match status" value="1"/>
</dbReference>